<comment type="caution">
    <text evidence="3">The sequence shown here is derived from an EMBL/GenBank/DDBJ whole genome shotgun (WGS) entry which is preliminary data.</text>
</comment>
<proteinExistence type="predicted"/>
<sequence length="185" mass="21351">MTLFGERIAKHGFFLIAEWNTWSDTKVGVICFIRDPHVKEYLLALLLPKPDGRYPARVLWTMSVSAFFETEKTSDDHLLTFIMETYPRDVCGLNFYDPIEAEEFHRILVTENRSQSLTLGRRSLPHPFPIPGRISRRATQPKRQAPPPPSQASGIEAIDRLTELSKLHCRCFYSFVTSRKISIRV</sequence>
<evidence type="ECO:0000313" key="4">
    <source>
        <dbReference type="Proteomes" id="UP000252519"/>
    </source>
</evidence>
<evidence type="ECO:0000313" key="3">
    <source>
        <dbReference type="EMBL" id="RCN38924.1"/>
    </source>
</evidence>
<dbReference type="InterPro" id="IPR011993">
    <property type="entry name" value="PH-like_dom_sf"/>
</dbReference>
<protein>
    <recommendedName>
        <fullName evidence="2">WH1 domain-containing protein</fullName>
    </recommendedName>
</protein>
<feature type="region of interest" description="Disordered" evidence="1">
    <location>
        <begin position="120"/>
        <end position="154"/>
    </location>
</feature>
<dbReference type="AlphaFoldDB" id="A0A368G3B6"/>
<accession>A0A368G3B6</accession>
<dbReference type="EMBL" id="JOJR01000367">
    <property type="protein sequence ID" value="RCN38924.1"/>
    <property type="molecule type" value="Genomic_DNA"/>
</dbReference>
<dbReference type="OrthoDB" id="5847350at2759"/>
<dbReference type="PROSITE" id="PS50229">
    <property type="entry name" value="WH1"/>
    <property type="match status" value="1"/>
</dbReference>
<keyword evidence="4" id="KW-1185">Reference proteome</keyword>
<gene>
    <name evidence="3" type="ORF">ANCCAN_15151</name>
</gene>
<evidence type="ECO:0000256" key="1">
    <source>
        <dbReference type="SAM" id="MobiDB-lite"/>
    </source>
</evidence>
<dbReference type="Gene3D" id="2.30.29.30">
    <property type="entry name" value="Pleckstrin-homology domain (PH domain)/Phosphotyrosine-binding domain (PTB)"/>
    <property type="match status" value="1"/>
</dbReference>
<reference evidence="3 4" key="1">
    <citation type="submission" date="2014-10" db="EMBL/GenBank/DDBJ databases">
        <title>Draft genome of the hookworm Ancylostoma caninum.</title>
        <authorList>
            <person name="Mitreva M."/>
        </authorList>
    </citation>
    <scope>NUCLEOTIDE SEQUENCE [LARGE SCALE GENOMIC DNA]</scope>
    <source>
        <strain evidence="3 4">Baltimore</strain>
    </source>
</reference>
<dbReference type="InterPro" id="IPR000697">
    <property type="entry name" value="WH1/EVH1_dom"/>
</dbReference>
<dbReference type="Proteomes" id="UP000252519">
    <property type="component" value="Unassembled WGS sequence"/>
</dbReference>
<evidence type="ECO:0000259" key="2">
    <source>
        <dbReference type="PROSITE" id="PS50229"/>
    </source>
</evidence>
<organism evidence="3 4">
    <name type="scientific">Ancylostoma caninum</name>
    <name type="common">Dog hookworm</name>
    <dbReference type="NCBI Taxonomy" id="29170"/>
    <lineage>
        <taxon>Eukaryota</taxon>
        <taxon>Metazoa</taxon>
        <taxon>Ecdysozoa</taxon>
        <taxon>Nematoda</taxon>
        <taxon>Chromadorea</taxon>
        <taxon>Rhabditida</taxon>
        <taxon>Rhabditina</taxon>
        <taxon>Rhabditomorpha</taxon>
        <taxon>Strongyloidea</taxon>
        <taxon>Ancylostomatidae</taxon>
        <taxon>Ancylostomatinae</taxon>
        <taxon>Ancylostoma</taxon>
    </lineage>
</organism>
<feature type="domain" description="WH1" evidence="2">
    <location>
        <begin position="1"/>
        <end position="115"/>
    </location>
</feature>
<name>A0A368G3B6_ANCCA</name>